<comment type="function">
    <text evidence="1 11">Condensation of UDP-2,3-diacylglucosamine and 2,3-diacylglucosamine-1-phosphate to form lipid A disaccharide, a precursor of lipid A, a phosphorylated glycolipid that anchors the lipopolysaccharide to the outer membrane of the cell.</text>
</comment>
<keyword evidence="6 11" id="KW-0441">Lipid A biosynthesis</keyword>
<comment type="catalytic activity">
    <reaction evidence="10 11">
        <text>a lipid X + a UDP-2-N,3-O-bis[(3R)-3-hydroxyacyl]-alpha-D-glucosamine = a lipid A disaccharide + UDP + H(+)</text>
        <dbReference type="Rhea" id="RHEA:67828"/>
        <dbReference type="ChEBI" id="CHEBI:15378"/>
        <dbReference type="ChEBI" id="CHEBI:58223"/>
        <dbReference type="ChEBI" id="CHEBI:137748"/>
        <dbReference type="ChEBI" id="CHEBI:176338"/>
        <dbReference type="ChEBI" id="CHEBI:176343"/>
        <dbReference type="EC" id="2.4.1.182"/>
    </reaction>
</comment>
<reference evidence="12" key="1">
    <citation type="submission" date="2023-03" db="EMBL/GenBank/DDBJ databases">
        <title>Chitinimonas shenzhenensis gen. nov., sp. nov., a novel member of family Burkholderiaceae isolated from activated sludge collected in Shen Zhen, China.</title>
        <authorList>
            <person name="Wang X."/>
        </authorList>
    </citation>
    <scope>NUCLEOTIDE SEQUENCE</scope>
    <source>
        <strain evidence="12">DQS-5</strain>
    </source>
</reference>
<dbReference type="Pfam" id="PF02684">
    <property type="entry name" value="LpxB"/>
    <property type="match status" value="1"/>
</dbReference>
<keyword evidence="13" id="KW-1185">Reference proteome</keyword>
<dbReference type="PANTHER" id="PTHR30372:SF4">
    <property type="entry name" value="LIPID-A-DISACCHARIDE SYNTHASE, MITOCHONDRIAL-RELATED"/>
    <property type="match status" value="1"/>
</dbReference>
<dbReference type="NCBIfam" id="TIGR00215">
    <property type="entry name" value="lpxB"/>
    <property type="match status" value="1"/>
</dbReference>
<evidence type="ECO:0000313" key="12">
    <source>
        <dbReference type="EMBL" id="MDK2124628.1"/>
    </source>
</evidence>
<dbReference type="HAMAP" id="MF_00392">
    <property type="entry name" value="LpxB"/>
    <property type="match status" value="1"/>
</dbReference>
<dbReference type="PANTHER" id="PTHR30372">
    <property type="entry name" value="LIPID-A-DISACCHARIDE SYNTHASE"/>
    <property type="match status" value="1"/>
</dbReference>
<organism evidence="12 13">
    <name type="scientific">Parachitinimonas caeni</name>
    <dbReference type="NCBI Taxonomy" id="3031301"/>
    <lineage>
        <taxon>Bacteria</taxon>
        <taxon>Pseudomonadati</taxon>
        <taxon>Pseudomonadota</taxon>
        <taxon>Betaproteobacteria</taxon>
        <taxon>Neisseriales</taxon>
        <taxon>Chitinibacteraceae</taxon>
        <taxon>Parachitinimonas</taxon>
    </lineage>
</organism>
<sequence>MSQQLFMGGGSPRIAIVAGEASGDALGAALVQVLSQRLPGAKFAGIAGPKMQSVGVYSAFPMEKLAVRGYLEVLKSLRELLAMRRQLKQMILRERPDVLIGIDAPDFNLGLELAAKRAGIPTIHYVSPSIWAWRGERIHKIKRATSDVLCLFPFEKPLYDQVGANATYVGHPLADEIPLKPDRAAMRETLGLSQSSLIFALLPGSRRSELDFHAELFVQTALRLNQRFPTAQFLVPLITRETREQFETALYRHGAHELPLRMMFGHAHDAMVAADAILVASGTATLEAALVKRPHVITYRLSNTTYRMVKKKMHLPYVGLPNVLAGRFLVPELLQDEATPANLAQALANCVEDRHLVAALVEKFEGLHESLRCNAAEKAAEAVMRHLQRGAA</sequence>
<evidence type="ECO:0000256" key="9">
    <source>
        <dbReference type="ARBA" id="ARBA00023098"/>
    </source>
</evidence>
<evidence type="ECO:0000256" key="11">
    <source>
        <dbReference type="HAMAP-Rule" id="MF_00392"/>
    </source>
</evidence>
<evidence type="ECO:0000256" key="1">
    <source>
        <dbReference type="ARBA" id="ARBA00002056"/>
    </source>
</evidence>
<evidence type="ECO:0000256" key="8">
    <source>
        <dbReference type="ARBA" id="ARBA00022679"/>
    </source>
</evidence>
<evidence type="ECO:0000256" key="2">
    <source>
        <dbReference type="ARBA" id="ARBA00007868"/>
    </source>
</evidence>
<protein>
    <recommendedName>
        <fullName evidence="4 11">Lipid-A-disaccharide synthase</fullName>
        <ecNumber evidence="3 11">2.4.1.182</ecNumber>
    </recommendedName>
</protein>
<dbReference type="EC" id="2.4.1.182" evidence="3 11"/>
<comment type="caution">
    <text evidence="12">The sequence shown here is derived from an EMBL/GenBank/DDBJ whole genome shotgun (WGS) entry which is preliminary data.</text>
</comment>
<keyword evidence="8 11" id="KW-0808">Transferase</keyword>
<keyword evidence="5 11" id="KW-0444">Lipid biosynthesis</keyword>
<proteinExistence type="inferred from homology"/>
<dbReference type="RefSeq" id="WP_284100941.1">
    <property type="nucleotide sequence ID" value="NZ_JARRAF010000011.1"/>
</dbReference>
<evidence type="ECO:0000256" key="4">
    <source>
        <dbReference type="ARBA" id="ARBA00020902"/>
    </source>
</evidence>
<evidence type="ECO:0000256" key="5">
    <source>
        <dbReference type="ARBA" id="ARBA00022516"/>
    </source>
</evidence>
<dbReference type="EMBL" id="JARRAF010000011">
    <property type="protein sequence ID" value="MDK2124628.1"/>
    <property type="molecule type" value="Genomic_DNA"/>
</dbReference>
<evidence type="ECO:0000256" key="6">
    <source>
        <dbReference type="ARBA" id="ARBA00022556"/>
    </source>
</evidence>
<evidence type="ECO:0000313" key="13">
    <source>
        <dbReference type="Proteomes" id="UP001172778"/>
    </source>
</evidence>
<gene>
    <name evidence="11 12" type="primary">lpxB</name>
    <name evidence="12" type="ORF">PZA18_11250</name>
</gene>
<evidence type="ECO:0000256" key="10">
    <source>
        <dbReference type="ARBA" id="ARBA00048975"/>
    </source>
</evidence>
<dbReference type="Proteomes" id="UP001172778">
    <property type="component" value="Unassembled WGS sequence"/>
</dbReference>
<name>A0ABT7DZW6_9NEIS</name>
<comment type="pathway">
    <text evidence="11">Bacterial outer membrane biogenesis; LPS lipid A biosynthesis.</text>
</comment>
<dbReference type="InterPro" id="IPR003835">
    <property type="entry name" value="Glyco_trans_19"/>
</dbReference>
<keyword evidence="9 11" id="KW-0443">Lipid metabolism</keyword>
<evidence type="ECO:0000256" key="7">
    <source>
        <dbReference type="ARBA" id="ARBA00022676"/>
    </source>
</evidence>
<accession>A0ABT7DZW6</accession>
<keyword evidence="7 11" id="KW-0328">Glycosyltransferase</keyword>
<evidence type="ECO:0000256" key="3">
    <source>
        <dbReference type="ARBA" id="ARBA00012687"/>
    </source>
</evidence>
<dbReference type="GO" id="GO:0008915">
    <property type="term" value="F:lipid-A-disaccharide synthase activity"/>
    <property type="evidence" value="ECO:0007669"/>
    <property type="project" value="UniProtKB-EC"/>
</dbReference>
<dbReference type="SUPFAM" id="SSF53756">
    <property type="entry name" value="UDP-Glycosyltransferase/glycogen phosphorylase"/>
    <property type="match status" value="1"/>
</dbReference>
<comment type="similarity">
    <text evidence="2 11">Belongs to the LpxB family.</text>
</comment>